<evidence type="ECO:0000256" key="8">
    <source>
        <dbReference type="ARBA" id="ARBA00022737"/>
    </source>
</evidence>
<feature type="compositionally biased region" description="Basic and acidic residues" evidence="14">
    <location>
        <begin position="199"/>
        <end position="212"/>
    </location>
</feature>
<sequence length="322" mass="33902">MHLFVLVAMGVALAACSKSEGPETAGTAATATAAAAKPVEAVSATVAAMSADQLRESASSALREQRLYAPAGNNAMEYYLALRDKAPSDPAVASALTDLMPYALIATEQSIQREDFTEAQRLYALMEKTDKTAPALPRLKQTIAQQQQAVAARAEQEKVQGEEDAKRKAELEKTRAAQQLASQQAAAKQLADQQAAQQEADRKAAADKEAAAQREAAQRAAAASAPAESAPARPAPSAGGLRAVSTPAPRYPAEAARRQLSGEVRLEITVGTDGSVTAARVVDANPPRVFDREALTAVKRWKFAPLDAPVTTTRTISFRPGT</sequence>
<reference evidence="16" key="1">
    <citation type="submission" date="2021-10" db="EMBL/GenBank/DDBJ databases">
        <authorList>
            <person name="Lyu M."/>
            <person name="Wang X."/>
            <person name="Meng X."/>
            <person name="Xu K."/>
        </authorList>
    </citation>
    <scope>NUCLEOTIDE SEQUENCE</scope>
    <source>
        <strain evidence="16">A6</strain>
    </source>
</reference>
<evidence type="ECO:0000313" key="17">
    <source>
        <dbReference type="Proteomes" id="UP001165293"/>
    </source>
</evidence>
<keyword evidence="17" id="KW-1185">Reference proteome</keyword>
<comment type="subcellular location">
    <subcellularLocation>
        <location evidence="1 13">Cell inner membrane</location>
        <topology evidence="1 13">Single-pass membrane protein</topology>
        <orientation evidence="1 13">Periplasmic side</orientation>
    </subcellularLocation>
</comment>
<keyword evidence="6 13" id="KW-0997">Cell inner membrane</keyword>
<name>A0ABS8JHS4_9GAMM</name>
<dbReference type="PRINTS" id="PR01374">
    <property type="entry name" value="TONBPROTEIN"/>
</dbReference>
<feature type="region of interest" description="Disordered" evidence="14">
    <location>
        <begin position="154"/>
        <end position="250"/>
    </location>
</feature>
<keyword evidence="10" id="KW-1133">Transmembrane helix</keyword>
<dbReference type="InterPro" id="IPR003538">
    <property type="entry name" value="TonB"/>
</dbReference>
<keyword evidence="11" id="KW-0472">Membrane</keyword>
<keyword evidence="7" id="KW-0812">Transmembrane</keyword>
<evidence type="ECO:0000256" key="2">
    <source>
        <dbReference type="ARBA" id="ARBA00006555"/>
    </source>
</evidence>
<evidence type="ECO:0000256" key="13">
    <source>
        <dbReference type="RuleBase" id="RU362123"/>
    </source>
</evidence>
<feature type="domain" description="TonB C-terminal" evidence="15">
    <location>
        <begin position="236"/>
        <end position="322"/>
    </location>
</feature>
<proteinExistence type="inferred from homology"/>
<evidence type="ECO:0000256" key="5">
    <source>
        <dbReference type="ARBA" id="ARBA00022475"/>
    </source>
</evidence>
<organism evidence="16 17">
    <name type="scientific">Noviluteimonas lactosilytica</name>
    <dbReference type="NCBI Taxonomy" id="2888523"/>
    <lineage>
        <taxon>Bacteria</taxon>
        <taxon>Pseudomonadati</taxon>
        <taxon>Pseudomonadota</taxon>
        <taxon>Gammaproteobacteria</taxon>
        <taxon>Lysobacterales</taxon>
        <taxon>Lysobacteraceae</taxon>
        <taxon>Noviluteimonas</taxon>
    </lineage>
</organism>
<evidence type="ECO:0000256" key="4">
    <source>
        <dbReference type="ARBA" id="ARBA00022448"/>
    </source>
</evidence>
<dbReference type="InterPro" id="IPR037682">
    <property type="entry name" value="TonB_C"/>
</dbReference>
<keyword evidence="9 13" id="KW-0653">Protein transport</keyword>
<feature type="compositionally biased region" description="Low complexity" evidence="14">
    <location>
        <begin position="213"/>
        <end position="238"/>
    </location>
</feature>
<dbReference type="PANTHER" id="PTHR33446">
    <property type="entry name" value="PROTEIN TONB-RELATED"/>
    <property type="match status" value="1"/>
</dbReference>
<evidence type="ECO:0000256" key="6">
    <source>
        <dbReference type="ARBA" id="ARBA00022519"/>
    </source>
</evidence>
<dbReference type="InterPro" id="IPR051045">
    <property type="entry name" value="TonB-dependent_transducer"/>
</dbReference>
<dbReference type="InterPro" id="IPR006260">
    <property type="entry name" value="TonB/TolA_C"/>
</dbReference>
<dbReference type="EMBL" id="JAJGAK010000001">
    <property type="protein sequence ID" value="MCC8363075.1"/>
    <property type="molecule type" value="Genomic_DNA"/>
</dbReference>
<dbReference type="RefSeq" id="WP_230526880.1">
    <property type="nucleotide sequence ID" value="NZ_JAJGAK010000001.1"/>
</dbReference>
<dbReference type="PANTHER" id="PTHR33446:SF8">
    <property type="entry name" value="PROTEIN TONB"/>
    <property type="match status" value="1"/>
</dbReference>
<keyword evidence="13" id="KW-0735">Signal-anchor</keyword>
<evidence type="ECO:0000256" key="3">
    <source>
        <dbReference type="ARBA" id="ARBA00022362"/>
    </source>
</evidence>
<evidence type="ECO:0000256" key="10">
    <source>
        <dbReference type="ARBA" id="ARBA00022989"/>
    </source>
</evidence>
<dbReference type="Pfam" id="PF03544">
    <property type="entry name" value="TonB_C"/>
    <property type="match status" value="1"/>
</dbReference>
<comment type="similarity">
    <text evidence="2 13">Belongs to the TonB family.</text>
</comment>
<comment type="caution">
    <text evidence="16">The sequence shown here is derived from an EMBL/GenBank/DDBJ whole genome shotgun (WGS) entry which is preliminary data.</text>
</comment>
<keyword evidence="8" id="KW-0677">Repeat</keyword>
<evidence type="ECO:0000313" key="16">
    <source>
        <dbReference type="EMBL" id="MCC8363075.1"/>
    </source>
</evidence>
<comment type="function">
    <text evidence="13">Interacts with outer membrane receptor proteins that carry out high-affinity binding and energy dependent uptake into the periplasmic space of specific substrates. It could act to transduce energy from the cytoplasmic membrane to specific energy-requiring processes in the outer membrane, resulting in the release into the periplasm of ligands bound by these outer membrane proteins.</text>
</comment>
<feature type="compositionally biased region" description="Basic and acidic residues" evidence="14">
    <location>
        <begin position="154"/>
        <end position="175"/>
    </location>
</feature>
<evidence type="ECO:0000256" key="11">
    <source>
        <dbReference type="ARBA" id="ARBA00023136"/>
    </source>
</evidence>
<accession>A0ABS8JHS4</accession>
<evidence type="ECO:0000256" key="14">
    <source>
        <dbReference type="SAM" id="MobiDB-lite"/>
    </source>
</evidence>
<evidence type="ECO:0000259" key="15">
    <source>
        <dbReference type="PROSITE" id="PS52015"/>
    </source>
</evidence>
<evidence type="ECO:0000256" key="1">
    <source>
        <dbReference type="ARBA" id="ARBA00004383"/>
    </source>
</evidence>
<dbReference type="PROSITE" id="PS52015">
    <property type="entry name" value="TONB_CTD"/>
    <property type="match status" value="1"/>
</dbReference>
<protein>
    <recommendedName>
        <fullName evidence="3 13">Protein TonB</fullName>
    </recommendedName>
</protein>
<evidence type="ECO:0000256" key="9">
    <source>
        <dbReference type="ARBA" id="ARBA00022927"/>
    </source>
</evidence>
<comment type="subunit">
    <text evidence="12">Homodimer. Forms a complex with the accessory proteins ExbB and ExbD.</text>
</comment>
<gene>
    <name evidence="16" type="ORF">LK996_08305</name>
</gene>
<dbReference type="Proteomes" id="UP001165293">
    <property type="component" value="Unassembled WGS sequence"/>
</dbReference>
<keyword evidence="5 13" id="KW-1003">Cell membrane</keyword>
<keyword evidence="4 13" id="KW-0813">Transport</keyword>
<dbReference type="NCBIfam" id="TIGR01352">
    <property type="entry name" value="tonB_Cterm"/>
    <property type="match status" value="1"/>
</dbReference>
<feature type="compositionally biased region" description="Low complexity" evidence="14">
    <location>
        <begin position="176"/>
        <end position="198"/>
    </location>
</feature>
<dbReference type="Gene3D" id="3.30.2420.10">
    <property type="entry name" value="TonB"/>
    <property type="match status" value="1"/>
</dbReference>
<evidence type="ECO:0000256" key="12">
    <source>
        <dbReference type="ARBA" id="ARBA00025849"/>
    </source>
</evidence>
<evidence type="ECO:0000256" key="7">
    <source>
        <dbReference type="ARBA" id="ARBA00022692"/>
    </source>
</evidence>
<dbReference type="SUPFAM" id="SSF74653">
    <property type="entry name" value="TolA/TonB C-terminal domain"/>
    <property type="match status" value="1"/>
</dbReference>